<reference evidence="1" key="1">
    <citation type="submission" date="2023-07" db="EMBL/GenBank/DDBJ databases">
        <title>Two novel species in the genus Flavivirga.</title>
        <authorList>
            <person name="Kwon K."/>
        </authorList>
    </citation>
    <scope>NUCLEOTIDE SEQUENCE</scope>
    <source>
        <strain evidence="1">KCTC 52353</strain>
    </source>
</reference>
<name>A0ABT8W7R6_9FLAO</name>
<evidence type="ECO:0000313" key="1">
    <source>
        <dbReference type="EMBL" id="MDO5969170.1"/>
    </source>
</evidence>
<organism evidence="1 2">
    <name type="scientific">Flavivirga aquimarina</name>
    <dbReference type="NCBI Taxonomy" id="2027862"/>
    <lineage>
        <taxon>Bacteria</taxon>
        <taxon>Pseudomonadati</taxon>
        <taxon>Bacteroidota</taxon>
        <taxon>Flavobacteriia</taxon>
        <taxon>Flavobacteriales</taxon>
        <taxon>Flavobacteriaceae</taxon>
        <taxon>Flavivirga</taxon>
    </lineage>
</organism>
<protein>
    <recommendedName>
        <fullName evidence="3">Outer membrane protein beta-barrel domain-containing protein</fullName>
    </recommendedName>
</protein>
<evidence type="ECO:0000313" key="2">
    <source>
        <dbReference type="Proteomes" id="UP001176883"/>
    </source>
</evidence>
<dbReference type="EMBL" id="JAUOEK010000066">
    <property type="protein sequence ID" value="MDO5969170.1"/>
    <property type="molecule type" value="Genomic_DNA"/>
</dbReference>
<gene>
    <name evidence="1" type="ORF">Q4Q35_05055</name>
</gene>
<accession>A0ABT8W7R6</accession>
<evidence type="ECO:0008006" key="3">
    <source>
        <dbReference type="Google" id="ProtNLM"/>
    </source>
</evidence>
<proteinExistence type="predicted"/>
<dbReference type="RefSeq" id="WP_303276855.1">
    <property type="nucleotide sequence ID" value="NZ_JAUOEK010000066.1"/>
</dbReference>
<sequence length="228" mass="25191">MKKQLTLLVVIMTCFVTTGYAQKGNYRISNGIGINAAITNFNITTNNFITSQGNGFMGGFSTMVDIPHRFYNVSFGMQISQNNIDISARPSMLSNSDPNAFIEYKMLAAQVALLGHIKLIKNYVTIDLGPMLQYNGTLELKDKSQANYYINNYSNLLASDISNISQFNINGTIGASAGYKFIRLKAQYIYGFTNILRKLNSQDVDSSGGNSSFKGNQNMLVFGVLFLL</sequence>
<keyword evidence="2" id="KW-1185">Reference proteome</keyword>
<comment type="caution">
    <text evidence="1">The sequence shown here is derived from an EMBL/GenBank/DDBJ whole genome shotgun (WGS) entry which is preliminary data.</text>
</comment>
<dbReference type="Proteomes" id="UP001176883">
    <property type="component" value="Unassembled WGS sequence"/>
</dbReference>